<dbReference type="InterPro" id="IPR002083">
    <property type="entry name" value="MATH/TRAF_dom"/>
</dbReference>
<organism evidence="2">
    <name type="scientific">Triticum aestivum</name>
    <name type="common">Wheat</name>
    <dbReference type="NCBI Taxonomy" id="4565"/>
    <lineage>
        <taxon>Eukaryota</taxon>
        <taxon>Viridiplantae</taxon>
        <taxon>Streptophyta</taxon>
        <taxon>Embryophyta</taxon>
        <taxon>Tracheophyta</taxon>
        <taxon>Spermatophyta</taxon>
        <taxon>Magnoliopsida</taxon>
        <taxon>Liliopsida</taxon>
        <taxon>Poales</taxon>
        <taxon>Poaceae</taxon>
        <taxon>BOP clade</taxon>
        <taxon>Pooideae</taxon>
        <taxon>Triticodae</taxon>
        <taxon>Triticeae</taxon>
        <taxon>Triticinae</taxon>
        <taxon>Triticum</taxon>
    </lineage>
</organism>
<dbReference type="Gramene" id="TraesWEE_scaffold_110000_01G000100.1">
    <property type="protein sequence ID" value="TraesWEE_scaffold_110000_01G000100.1"/>
    <property type="gene ID" value="TraesWEE_scaffold_110000_01G000100"/>
</dbReference>
<dbReference type="Proteomes" id="UP000019116">
    <property type="component" value="Chromosome 6A"/>
</dbReference>
<sequence>MGNSIAASSAPALLGDAHNPCFKWKVHNFSNLLQRGDVSVNSAPFFCSGYKWFLQLTPLTKPYSGKPCVALSLGITRGSLGLEPGSVMAVVFELSIYNHSDHVHWGSKATFNFDDEHINSKKECLIPLKELLASTDFLADDCCVFGVDILKIDALFPEKEEIAIQKAAKIQSLFIQKDNFIKLTCSVTINNFLEMSMVKFVCSRFELDGQNWYFGVYPQGNQYSNSCLSLYLHLDGPEELPHKYGKLVELTLSILDQKHGKHFIRKCPGLVVFAGKSHWGWSDFIPLKTFMNPERGYLVESCCIIKAEITIFGSSDACRLMA</sequence>
<dbReference type="Gramene" id="TraesROB_scaffold_008694_01G000100.1">
    <property type="protein sequence ID" value="TraesROB_scaffold_008694_01G000100.1"/>
    <property type="gene ID" value="TraesROB_scaffold_008694_01G000100"/>
</dbReference>
<dbReference type="SUPFAM" id="SSF49599">
    <property type="entry name" value="TRAF domain-like"/>
    <property type="match status" value="2"/>
</dbReference>
<dbReference type="InterPro" id="IPR008974">
    <property type="entry name" value="TRAF-like"/>
</dbReference>
<dbReference type="Gramene" id="TraesLDM6A03G03279470.1">
    <property type="protein sequence ID" value="TraesLDM6A03G03279470.1"/>
    <property type="gene ID" value="TraesLDM6A03G03279470"/>
</dbReference>
<dbReference type="Gramene" id="TraesCS6A02G117800.1">
    <property type="protein sequence ID" value="TraesCS6A02G117800.1"/>
    <property type="gene ID" value="TraesCS6A02G117800"/>
</dbReference>
<dbReference type="AlphaFoldDB" id="A0A3B6NMS8"/>
<name>A0A3B6NMS8_WHEAT</name>
<dbReference type="Gramene" id="TraesJUL6A03G03302470.1">
    <property type="protein sequence ID" value="TraesJUL6A03G03302470.1"/>
    <property type="gene ID" value="TraesJUL6A03G03302470"/>
</dbReference>
<keyword evidence="3" id="KW-1185">Reference proteome</keyword>
<dbReference type="PANTHER" id="PTHR46162">
    <property type="entry name" value="TRAF-LIKE FAMILY PROTEIN"/>
    <property type="match status" value="1"/>
</dbReference>
<evidence type="ECO:0000259" key="1">
    <source>
        <dbReference type="PROSITE" id="PS50144"/>
    </source>
</evidence>
<protein>
    <recommendedName>
        <fullName evidence="1">MATH domain-containing protein</fullName>
    </recommendedName>
</protein>
<dbReference type="Gene3D" id="2.60.210.10">
    <property type="entry name" value="Apoptosis, Tumor Necrosis Factor Receptor Associated Protein 2, Chain A"/>
    <property type="match status" value="2"/>
</dbReference>
<dbReference type="EnsemblPlants" id="TraesCS6A02G117800.1">
    <property type="protein sequence ID" value="TraesCS6A02G117800.1"/>
    <property type="gene ID" value="TraesCS6A02G117800"/>
</dbReference>
<dbReference type="Gramene" id="TraesLAC6A03G03230800.1">
    <property type="protein sequence ID" value="TraesLAC6A03G03230800.1"/>
    <property type="gene ID" value="TraesLAC6A03G03230800"/>
</dbReference>
<accession>A0A3B6NMS8</accession>
<evidence type="ECO:0000313" key="3">
    <source>
        <dbReference type="Proteomes" id="UP000019116"/>
    </source>
</evidence>
<evidence type="ECO:0000313" key="2">
    <source>
        <dbReference type="EnsemblPlants" id="TraesCS6A02G117800.1"/>
    </source>
</evidence>
<dbReference type="PaxDb" id="4565-Traes_6AS_756ECCA71.1"/>
<dbReference type="Gramene" id="TraesSYM6A03G03216670.1">
    <property type="protein sequence ID" value="TraesSYM6A03G03216670.1"/>
    <property type="gene ID" value="TraesSYM6A03G03216670"/>
</dbReference>
<dbReference type="SMART" id="SM00061">
    <property type="entry name" value="MATH"/>
    <property type="match status" value="2"/>
</dbReference>
<dbReference type="Gramene" id="TraesMAC6A03G03275390.1">
    <property type="protein sequence ID" value="TraesMAC6A03G03275390.1"/>
    <property type="gene ID" value="TraesMAC6A03G03275390"/>
</dbReference>
<dbReference type="Pfam" id="PF22486">
    <property type="entry name" value="MATH_2"/>
    <property type="match status" value="2"/>
</dbReference>
<dbReference type="Gramene" id="TraesCS6A03G0278400.1">
    <property type="protein sequence ID" value="TraesCS6A03G0278400.1.CDS"/>
    <property type="gene ID" value="TraesCS6A03G0278400"/>
</dbReference>
<dbReference type="STRING" id="4565.A0A3B6NMS8"/>
<reference evidence="2" key="1">
    <citation type="submission" date="2018-08" db="EMBL/GenBank/DDBJ databases">
        <authorList>
            <person name="Rossello M."/>
        </authorList>
    </citation>
    <scope>NUCLEOTIDE SEQUENCE [LARGE SCALE GENOMIC DNA]</scope>
    <source>
        <strain evidence="2">cv. Chinese Spring</strain>
    </source>
</reference>
<dbReference type="Gramene" id="TraesARI6A03G03231600.1">
    <property type="protein sequence ID" value="TraesARI6A03G03231600.1"/>
    <property type="gene ID" value="TraesARI6A03G03231600"/>
</dbReference>
<reference evidence="2" key="2">
    <citation type="submission" date="2018-10" db="UniProtKB">
        <authorList>
            <consortium name="EnsemblPlants"/>
        </authorList>
    </citation>
    <scope>IDENTIFICATION</scope>
</reference>
<dbReference type="Gramene" id="TraesPARA_EIv1.0_1915480.1">
    <property type="protein sequence ID" value="TraesPARA_EIv1.0_1915480.1.CDS"/>
    <property type="gene ID" value="TraesPARA_EIv1.0_1915480"/>
</dbReference>
<feature type="domain" description="MATH" evidence="1">
    <location>
        <begin position="19"/>
        <end position="149"/>
    </location>
</feature>
<dbReference type="PANTHER" id="PTHR46162:SF24">
    <property type="entry name" value="MATH DOMAIN-CONTAINING PROTEIN"/>
    <property type="match status" value="1"/>
</dbReference>
<dbReference type="OMA" id="DFEACGY"/>
<dbReference type="Gramene" id="TraesCAD_scaffold_016835_01G000100.1">
    <property type="protein sequence ID" value="TraesCAD_scaffold_016835_01G000100.1"/>
    <property type="gene ID" value="TraesCAD_scaffold_016835_01G000100"/>
</dbReference>
<dbReference type="OrthoDB" id="1093087at2759"/>
<dbReference type="PROSITE" id="PS50144">
    <property type="entry name" value="MATH"/>
    <property type="match status" value="2"/>
</dbReference>
<proteinExistence type="predicted"/>
<dbReference type="CDD" id="cd00121">
    <property type="entry name" value="MATH"/>
    <property type="match status" value="2"/>
</dbReference>
<dbReference type="Gramene" id="TraesNOR6A03G03307690.1">
    <property type="protein sequence ID" value="TraesNOR6A03G03307690.1"/>
    <property type="gene ID" value="TraesNOR6A03G03307690"/>
</dbReference>
<dbReference type="Gramene" id="TraesCLE_scaffold_032435_01G000100.1">
    <property type="protein sequence ID" value="TraesCLE_scaffold_032435_01G000100.1"/>
    <property type="gene ID" value="TraesCLE_scaffold_032435_01G000100"/>
</dbReference>
<feature type="domain" description="MATH" evidence="1">
    <location>
        <begin position="182"/>
        <end position="309"/>
    </location>
</feature>
<dbReference type="SMR" id="A0A3B6NMS8"/>
<dbReference type="Gramene" id="TraesSTA6A03G03266870.1">
    <property type="protein sequence ID" value="TraesSTA6A03G03266870.1"/>
    <property type="gene ID" value="TraesSTA6A03G03266870"/>
</dbReference>
<dbReference type="Gramene" id="TraesJAG6A03G03270940.1">
    <property type="protein sequence ID" value="TraesJAG6A03G03270940.1"/>
    <property type="gene ID" value="TraesJAG6A03G03270940"/>
</dbReference>